<organism evidence="1 2">
    <name type="scientific">Jhaorihella thermophila</name>
    <dbReference type="NCBI Taxonomy" id="488547"/>
    <lineage>
        <taxon>Bacteria</taxon>
        <taxon>Pseudomonadati</taxon>
        <taxon>Pseudomonadota</taxon>
        <taxon>Alphaproteobacteria</taxon>
        <taxon>Rhodobacterales</taxon>
        <taxon>Paracoccaceae</taxon>
        <taxon>Jhaorihella</taxon>
    </lineage>
</organism>
<sequence>MDDKDRLRKKIARLGDAVPLTPGGARRLSADAGGRLIDALLAEIAETVMPRVLIVEDDGGAELARVSVAGRRILSLRTGQRVVTGADFDEVDDFAVALASGLRAALGGRAQAGLRTAREDEPPGEVGLRCSTAAVAAVLGDQMTGAEGLSRYVRALGPHVAAWRVTGPDGAVTEGGDAAWLAQVPDADPATLTARLDQALAETGPDGMIHYAGGGDGRELILARSRGALLVALLRDGDRPDPVGIWRRLVGA</sequence>
<dbReference type="RefSeq" id="WP_146064216.1">
    <property type="nucleotide sequence ID" value="NZ_FNVD01000010.1"/>
</dbReference>
<accession>A0A1H5X8V8</accession>
<dbReference type="AlphaFoldDB" id="A0A1H5X8V8"/>
<evidence type="ECO:0000313" key="2">
    <source>
        <dbReference type="Proteomes" id="UP000236742"/>
    </source>
</evidence>
<gene>
    <name evidence="1" type="ORF">SAMN05421751_11049</name>
</gene>
<dbReference type="Proteomes" id="UP000236742">
    <property type="component" value="Unassembled WGS sequence"/>
</dbReference>
<keyword evidence="2" id="KW-1185">Reference proteome</keyword>
<reference evidence="1 2" key="1">
    <citation type="submission" date="2016-10" db="EMBL/GenBank/DDBJ databases">
        <authorList>
            <person name="de Groot N.N."/>
        </authorList>
    </citation>
    <scope>NUCLEOTIDE SEQUENCE [LARGE SCALE GENOMIC DNA]</scope>
    <source>
        <strain evidence="1 2">DSM 23413</strain>
    </source>
</reference>
<name>A0A1H5X8V8_9RHOB</name>
<evidence type="ECO:0000313" key="1">
    <source>
        <dbReference type="EMBL" id="SEG08172.1"/>
    </source>
</evidence>
<dbReference type="EMBL" id="FNVD01000010">
    <property type="protein sequence ID" value="SEG08172.1"/>
    <property type="molecule type" value="Genomic_DNA"/>
</dbReference>
<protein>
    <submittedName>
        <fullName evidence="1">Uncharacterized protein</fullName>
    </submittedName>
</protein>
<proteinExistence type="predicted"/>